<dbReference type="InterPro" id="IPR049180">
    <property type="entry name" value="MdcG_C"/>
</dbReference>
<dbReference type="InterPro" id="IPR017557">
    <property type="entry name" value="Holo-ACP_synthase"/>
</dbReference>
<feature type="domain" description="Phosphoribosyl-dephospho-CoA transferase MdcG N-terminal" evidence="4">
    <location>
        <begin position="5"/>
        <end position="84"/>
    </location>
</feature>
<reference evidence="5" key="1">
    <citation type="journal article" date="2004" name="J. Bacteriol.">
        <title>The completely sequenced plasmid pEST4011 contains a novel IncP1 backbone and a catabolic transposon harboring tfd genes for 2,4-dichlorophenoxyacetic acid degradation.</title>
        <authorList>
            <person name="Vedler E."/>
            <person name="Vahter M."/>
            <person name="Heinaru A."/>
        </authorList>
    </citation>
    <scope>NUCLEOTIDE SEQUENCE</scope>
    <source>
        <strain evidence="5">EST4002</strain>
        <plasmid evidence="5">pEST4011</plasmid>
    </source>
</reference>
<evidence type="ECO:0000259" key="4">
    <source>
        <dbReference type="Pfam" id="PF20866"/>
    </source>
</evidence>
<dbReference type="InterPro" id="IPR048903">
    <property type="entry name" value="MdcG_N"/>
</dbReference>
<proteinExistence type="predicted"/>
<evidence type="ECO:0000256" key="1">
    <source>
        <dbReference type="ARBA" id="ARBA00022679"/>
    </source>
</evidence>
<name>Q6QHN1_ACHDE</name>
<geneLocation type="plasmid" evidence="5">
    <name>pEST4011</name>
</geneLocation>
<dbReference type="Pfam" id="PF10620">
    <property type="entry name" value="MdcG"/>
    <property type="match status" value="1"/>
</dbReference>
<accession>Q6QHN1</accession>
<dbReference type="NCBIfam" id="TIGR03135">
    <property type="entry name" value="malonate_mdcG"/>
    <property type="match status" value="1"/>
</dbReference>
<dbReference type="AlphaFoldDB" id="Q6QHN1"/>
<dbReference type="Pfam" id="PF20866">
    <property type="entry name" value="MdcG_N"/>
    <property type="match status" value="1"/>
</dbReference>
<protein>
    <submittedName>
        <fullName evidence="5">MdcE</fullName>
    </submittedName>
</protein>
<evidence type="ECO:0000256" key="2">
    <source>
        <dbReference type="ARBA" id="ARBA00022695"/>
    </source>
</evidence>
<dbReference type="EMBL" id="AY540995">
    <property type="protein sequence ID" value="AAS49453.1"/>
    <property type="molecule type" value="Genomic_DNA"/>
</dbReference>
<evidence type="ECO:0000259" key="3">
    <source>
        <dbReference type="Pfam" id="PF10620"/>
    </source>
</evidence>
<evidence type="ECO:0000313" key="5">
    <source>
        <dbReference type="EMBL" id="AAS49453.1"/>
    </source>
</evidence>
<organism evidence="5">
    <name type="scientific">Achromobacter denitrificans</name>
    <name type="common">Alcaligenes denitrificans</name>
    <dbReference type="NCBI Taxonomy" id="32002"/>
    <lineage>
        <taxon>Bacteria</taxon>
        <taxon>Pseudomonadati</taxon>
        <taxon>Pseudomonadota</taxon>
        <taxon>Betaproteobacteria</taxon>
        <taxon>Burkholderiales</taxon>
        <taxon>Alcaligenaceae</taxon>
        <taxon>Achromobacter</taxon>
    </lineage>
</organism>
<keyword evidence="2" id="KW-0548">Nucleotidyltransferase</keyword>
<feature type="domain" description="Phosphoribosyl-dephospho-CoA transferase MdcG C-terminal" evidence="3">
    <location>
        <begin position="99"/>
        <end position="215"/>
    </location>
</feature>
<keyword evidence="5" id="KW-0614">Plasmid</keyword>
<keyword evidence="1" id="KW-0808">Transferase</keyword>
<reference evidence="5" key="2">
    <citation type="submission" date="2012-02" db="EMBL/GenBank/DDBJ databases">
        <authorList>
            <person name="Vedler E."/>
        </authorList>
    </citation>
    <scope>NUCLEOTIDE SEQUENCE</scope>
    <source>
        <strain evidence="5">EST4002</strain>
        <plasmid evidence="5">pEST4011</plasmid>
    </source>
</reference>
<dbReference type="GO" id="GO:0016779">
    <property type="term" value="F:nucleotidyltransferase activity"/>
    <property type="evidence" value="ECO:0007669"/>
    <property type="project" value="UniProtKB-KW"/>
</dbReference>
<gene>
    <name evidence="5" type="primary">mdcE</name>
</gene>
<sequence>MVPLRRHRLAYLSAAGWHEVLARAWDEEARACLMHWAAHRLPLVVTRQGPPDQHADAAPIALGLPAPLRWGRRRLALQVARRALVCFDEFPRAAEAGRLLPRPVRAAWRVLDAALGALHAGARVYGSHGWQLLSGLDHVHPGSDIDLWIGVDDVVHADSVARELEDFAAGQRVRLDGELVFPDGAAVAWREWHAWRAGRTRRLLVKRLDGATLAESDATIGFRAHDEVVA</sequence>
<dbReference type="RefSeq" id="WP_011171711.1">
    <property type="nucleotide sequence ID" value="NC_005793.2"/>
</dbReference>